<evidence type="ECO:0000313" key="2">
    <source>
        <dbReference type="Proteomes" id="UP000233837"/>
    </source>
</evidence>
<accession>A0A2I0XG36</accession>
<gene>
    <name evidence="1" type="ORF">MA16_Dca017293</name>
</gene>
<evidence type="ECO:0000313" key="1">
    <source>
        <dbReference type="EMBL" id="PKU86865.1"/>
    </source>
</evidence>
<name>A0A2I0XG36_9ASPA</name>
<dbReference type="EMBL" id="KZ501906">
    <property type="protein sequence ID" value="PKU86865.1"/>
    <property type="molecule type" value="Genomic_DNA"/>
</dbReference>
<dbReference type="Proteomes" id="UP000233837">
    <property type="component" value="Unassembled WGS sequence"/>
</dbReference>
<keyword evidence="2" id="KW-1185">Reference proteome</keyword>
<protein>
    <submittedName>
        <fullName evidence="1">Uncharacterized protein</fullName>
    </submittedName>
</protein>
<reference evidence="1 2" key="2">
    <citation type="journal article" date="2017" name="Nature">
        <title>The Apostasia genome and the evolution of orchids.</title>
        <authorList>
            <person name="Zhang G.Q."/>
            <person name="Liu K.W."/>
            <person name="Li Z."/>
            <person name="Lohaus R."/>
            <person name="Hsiao Y.Y."/>
            <person name="Niu S.C."/>
            <person name="Wang J.Y."/>
            <person name="Lin Y.C."/>
            <person name="Xu Q."/>
            <person name="Chen L.J."/>
            <person name="Yoshida K."/>
            <person name="Fujiwara S."/>
            <person name="Wang Z.W."/>
            <person name="Zhang Y.Q."/>
            <person name="Mitsuda N."/>
            <person name="Wang M."/>
            <person name="Liu G.H."/>
            <person name="Pecoraro L."/>
            <person name="Huang H.X."/>
            <person name="Xiao X.J."/>
            <person name="Lin M."/>
            <person name="Wu X.Y."/>
            <person name="Wu W.L."/>
            <person name="Chen Y.Y."/>
            <person name="Chang S.B."/>
            <person name="Sakamoto S."/>
            <person name="Ohme-Takagi M."/>
            <person name="Yagi M."/>
            <person name="Zeng S.J."/>
            <person name="Shen C.Y."/>
            <person name="Yeh C.M."/>
            <person name="Luo Y.B."/>
            <person name="Tsai W.C."/>
            <person name="Van de Peer Y."/>
            <person name="Liu Z.J."/>
        </authorList>
    </citation>
    <scope>NUCLEOTIDE SEQUENCE [LARGE SCALE GENOMIC DNA]</scope>
    <source>
        <tissue evidence="1">The whole plant</tissue>
    </source>
</reference>
<sequence>MRQVVMPIMAQKKFDNLNPNSNGGDCPIIMDNVVGTLEYSFGVALVGANGMEACDKVLIHAVVVGECEVDRDIYQANLMMMNESSSGLDFSAESPIAIVDLVLSPSHVRPKGIATLVDVPINLISPNVLNA</sequence>
<dbReference type="AlphaFoldDB" id="A0A2I0XG36"/>
<proteinExistence type="predicted"/>
<organism evidence="1 2">
    <name type="scientific">Dendrobium catenatum</name>
    <dbReference type="NCBI Taxonomy" id="906689"/>
    <lineage>
        <taxon>Eukaryota</taxon>
        <taxon>Viridiplantae</taxon>
        <taxon>Streptophyta</taxon>
        <taxon>Embryophyta</taxon>
        <taxon>Tracheophyta</taxon>
        <taxon>Spermatophyta</taxon>
        <taxon>Magnoliopsida</taxon>
        <taxon>Liliopsida</taxon>
        <taxon>Asparagales</taxon>
        <taxon>Orchidaceae</taxon>
        <taxon>Epidendroideae</taxon>
        <taxon>Malaxideae</taxon>
        <taxon>Dendrobiinae</taxon>
        <taxon>Dendrobium</taxon>
    </lineage>
</organism>
<reference evidence="1 2" key="1">
    <citation type="journal article" date="2016" name="Sci. Rep.">
        <title>The Dendrobium catenatum Lindl. genome sequence provides insights into polysaccharide synthase, floral development and adaptive evolution.</title>
        <authorList>
            <person name="Zhang G.Q."/>
            <person name="Xu Q."/>
            <person name="Bian C."/>
            <person name="Tsai W.C."/>
            <person name="Yeh C.M."/>
            <person name="Liu K.W."/>
            <person name="Yoshida K."/>
            <person name="Zhang L.S."/>
            <person name="Chang S.B."/>
            <person name="Chen F."/>
            <person name="Shi Y."/>
            <person name="Su Y.Y."/>
            <person name="Zhang Y.Q."/>
            <person name="Chen L.J."/>
            <person name="Yin Y."/>
            <person name="Lin M."/>
            <person name="Huang H."/>
            <person name="Deng H."/>
            <person name="Wang Z.W."/>
            <person name="Zhu S.L."/>
            <person name="Zhao X."/>
            <person name="Deng C."/>
            <person name="Niu S.C."/>
            <person name="Huang J."/>
            <person name="Wang M."/>
            <person name="Liu G.H."/>
            <person name="Yang H.J."/>
            <person name="Xiao X.J."/>
            <person name="Hsiao Y.Y."/>
            <person name="Wu W.L."/>
            <person name="Chen Y.Y."/>
            <person name="Mitsuda N."/>
            <person name="Ohme-Takagi M."/>
            <person name="Luo Y.B."/>
            <person name="Van de Peer Y."/>
            <person name="Liu Z.J."/>
        </authorList>
    </citation>
    <scope>NUCLEOTIDE SEQUENCE [LARGE SCALE GENOMIC DNA]</scope>
    <source>
        <tissue evidence="1">The whole plant</tissue>
    </source>
</reference>